<dbReference type="AlphaFoldDB" id="H2ZV40"/>
<reference evidence="3" key="1">
    <citation type="submission" date="2011-08" db="EMBL/GenBank/DDBJ databases">
        <title>The draft genome of Latimeria chalumnae.</title>
        <authorList>
            <person name="Di Palma F."/>
            <person name="Alfoldi J."/>
            <person name="Johnson J."/>
            <person name="Berlin A."/>
            <person name="Gnerre S."/>
            <person name="Jaffe D."/>
            <person name="MacCallum I."/>
            <person name="Young S."/>
            <person name="Walker B.J."/>
            <person name="Lander E."/>
            <person name="Lindblad-Toh K."/>
        </authorList>
    </citation>
    <scope>NUCLEOTIDE SEQUENCE [LARGE SCALE GENOMIC DNA]</scope>
    <source>
        <strain evidence="3">Wild caught</strain>
    </source>
</reference>
<reference evidence="2" key="2">
    <citation type="submission" date="2025-08" db="UniProtKB">
        <authorList>
            <consortium name="Ensembl"/>
        </authorList>
    </citation>
    <scope>IDENTIFICATION</scope>
</reference>
<dbReference type="PROSITE" id="PS00108">
    <property type="entry name" value="PROTEIN_KINASE_ST"/>
    <property type="match status" value="1"/>
</dbReference>
<dbReference type="InterPro" id="IPR008271">
    <property type="entry name" value="Ser/Thr_kinase_AS"/>
</dbReference>
<dbReference type="Pfam" id="PF07714">
    <property type="entry name" value="PK_Tyr_Ser-Thr"/>
    <property type="match status" value="1"/>
</dbReference>
<dbReference type="PANTHER" id="PTHR44329">
    <property type="entry name" value="SERINE/THREONINE-PROTEIN KINASE TNNI3K-RELATED"/>
    <property type="match status" value="1"/>
</dbReference>
<dbReference type="PANTHER" id="PTHR44329:SF297">
    <property type="entry name" value="RECEPTOR-INTERACTING SERINE_THREONINE-PROTEIN KINASE 3"/>
    <property type="match status" value="1"/>
</dbReference>
<dbReference type="PIRSF" id="PIRSF000654">
    <property type="entry name" value="Integrin-linked_kinase"/>
    <property type="match status" value="1"/>
</dbReference>
<dbReference type="InterPro" id="IPR000719">
    <property type="entry name" value="Prot_kinase_dom"/>
</dbReference>
<protein>
    <recommendedName>
        <fullName evidence="1">Protein kinase domain-containing protein</fullName>
    </recommendedName>
</protein>
<dbReference type="SUPFAM" id="SSF56112">
    <property type="entry name" value="Protein kinase-like (PK-like)"/>
    <property type="match status" value="1"/>
</dbReference>
<dbReference type="GO" id="GO:0005524">
    <property type="term" value="F:ATP binding"/>
    <property type="evidence" value="ECO:0007669"/>
    <property type="project" value="InterPro"/>
</dbReference>
<dbReference type="EMBL" id="AFYH01248567">
    <property type="status" value="NOT_ANNOTATED_CDS"/>
    <property type="molecule type" value="Genomic_DNA"/>
</dbReference>
<dbReference type="Gene3D" id="1.10.510.10">
    <property type="entry name" value="Transferase(Phosphotransferase) domain 1"/>
    <property type="match status" value="1"/>
</dbReference>
<dbReference type="GeneTree" id="ENSGT00940000160206"/>
<reference evidence="2" key="3">
    <citation type="submission" date="2025-09" db="UniProtKB">
        <authorList>
            <consortium name="Ensembl"/>
        </authorList>
    </citation>
    <scope>IDENTIFICATION</scope>
</reference>
<dbReference type="InParanoid" id="H2ZV40"/>
<dbReference type="OMA" id="FPNAHPA"/>
<dbReference type="eggNOG" id="KOG0192">
    <property type="taxonomic scope" value="Eukaryota"/>
</dbReference>
<proteinExistence type="predicted"/>
<name>H2ZV40_LATCH</name>
<dbReference type="EMBL" id="AFYH01248566">
    <property type="status" value="NOT_ANNOTATED_CDS"/>
    <property type="molecule type" value="Genomic_DNA"/>
</dbReference>
<keyword evidence="3" id="KW-1185">Reference proteome</keyword>
<dbReference type="Proteomes" id="UP000008672">
    <property type="component" value="Unassembled WGS sequence"/>
</dbReference>
<dbReference type="Bgee" id="ENSLACG00000001131">
    <property type="expression patterns" value="Expressed in pectoral fin and 1 other cell type or tissue"/>
</dbReference>
<dbReference type="EMBL" id="AFYH01248565">
    <property type="status" value="NOT_ANNOTATED_CDS"/>
    <property type="molecule type" value="Genomic_DNA"/>
</dbReference>
<evidence type="ECO:0000259" key="1">
    <source>
        <dbReference type="PROSITE" id="PS50011"/>
    </source>
</evidence>
<dbReference type="GO" id="GO:0004706">
    <property type="term" value="F:JUN kinase kinase kinase activity"/>
    <property type="evidence" value="ECO:0007669"/>
    <property type="project" value="TreeGrafter"/>
</dbReference>
<accession>H2ZV40</accession>
<dbReference type="InterPro" id="IPR001245">
    <property type="entry name" value="Ser-Thr/Tyr_kinase_cat_dom"/>
</dbReference>
<evidence type="ECO:0000313" key="2">
    <source>
        <dbReference type="Ensembl" id="ENSLACP00000001261.1"/>
    </source>
</evidence>
<evidence type="ECO:0000313" key="3">
    <source>
        <dbReference type="Proteomes" id="UP000008672"/>
    </source>
</evidence>
<dbReference type="STRING" id="7897.ENSLACP00000001261"/>
<sequence length="266" mass="30214">VPAEKIQDRRFLASGRFGSVYRASHQDWGIPIALKVFHIPTSTSSSQRDELLREAEIMNKARFLYILRLFGVYEEEESFGAVHLGIVMELMENGSLDQLLQHVVPVPWALKFRLIHEVALGMNYLHGLNPPLLHLDLKPNNVLLDEYFHVRVRPTLPQLPRLRSVCVGGEDTPEPGGSIWGSPALERGGELKRSISSYGILIWSVVTGKQPYSVQVSLLLIPHRVSKGDRPDSSLLQNHKDVEKWEDVSSLMKRCWDNDPKKRPPF</sequence>
<dbReference type="PROSITE" id="PS50011">
    <property type="entry name" value="PROTEIN_KINASE_DOM"/>
    <property type="match status" value="1"/>
</dbReference>
<dbReference type="SMART" id="SM00220">
    <property type="entry name" value="S_TKc"/>
    <property type="match status" value="1"/>
</dbReference>
<dbReference type="Ensembl" id="ENSLACT00000001273.1">
    <property type="protein sequence ID" value="ENSLACP00000001261.1"/>
    <property type="gene ID" value="ENSLACG00000001131.1"/>
</dbReference>
<dbReference type="InterPro" id="IPR011009">
    <property type="entry name" value="Kinase-like_dom_sf"/>
</dbReference>
<dbReference type="HOGENOM" id="CLU_000288_7_35_1"/>
<dbReference type="InterPro" id="IPR051681">
    <property type="entry name" value="Ser/Thr_Kinases-Pseudokinases"/>
</dbReference>
<organism evidence="2 3">
    <name type="scientific">Latimeria chalumnae</name>
    <name type="common">Coelacanth</name>
    <dbReference type="NCBI Taxonomy" id="7897"/>
    <lineage>
        <taxon>Eukaryota</taxon>
        <taxon>Metazoa</taxon>
        <taxon>Chordata</taxon>
        <taxon>Craniata</taxon>
        <taxon>Vertebrata</taxon>
        <taxon>Euteleostomi</taxon>
        <taxon>Coelacanthiformes</taxon>
        <taxon>Coelacanthidae</taxon>
        <taxon>Latimeria</taxon>
    </lineage>
</organism>
<feature type="domain" description="Protein kinase" evidence="1">
    <location>
        <begin position="6"/>
        <end position="266"/>
    </location>
</feature>